<name>A0ABT0I939_9ACTN</name>
<evidence type="ECO:0008006" key="3">
    <source>
        <dbReference type="Google" id="ProtNLM"/>
    </source>
</evidence>
<dbReference type="Proteomes" id="UP001522868">
    <property type="component" value="Unassembled WGS sequence"/>
</dbReference>
<sequence>MHPTDLDFYAHVATHGDILGAGISAPPAQWEAALGPGYLDDTSPGLMRRDHGLVELSFAEDDEGTWSCFGISVRAHRLFTGDASTAPEPLRSAYGPFATKLTFDQLSAALTARGLSIELEDGTGEDVHQYRVPQSGARIFVVADPDPHGYGESDPHEPARRARGDVWSISLAPSWWSAAESSGSPKD</sequence>
<dbReference type="EMBL" id="JALPTH010000008">
    <property type="protein sequence ID" value="MCK8677840.1"/>
    <property type="molecule type" value="Genomic_DNA"/>
</dbReference>
<accession>A0ABT0I939</accession>
<proteinExistence type="predicted"/>
<protein>
    <recommendedName>
        <fullName evidence="3">VOC domain-containing protein</fullName>
    </recommendedName>
</protein>
<organism evidence="1 2">
    <name type="scientific">Streptomyces lichenis</name>
    <dbReference type="NCBI Taxonomy" id="2306967"/>
    <lineage>
        <taxon>Bacteria</taxon>
        <taxon>Bacillati</taxon>
        <taxon>Actinomycetota</taxon>
        <taxon>Actinomycetes</taxon>
        <taxon>Kitasatosporales</taxon>
        <taxon>Streptomycetaceae</taxon>
        <taxon>Streptomyces</taxon>
    </lineage>
</organism>
<keyword evidence="2" id="KW-1185">Reference proteome</keyword>
<dbReference type="RefSeq" id="WP_248633215.1">
    <property type="nucleotide sequence ID" value="NZ_JALPTH010000008.1"/>
</dbReference>
<gene>
    <name evidence="1" type="ORF">M1O15_10615</name>
</gene>
<evidence type="ECO:0000313" key="2">
    <source>
        <dbReference type="Proteomes" id="UP001522868"/>
    </source>
</evidence>
<reference evidence="1 2" key="1">
    <citation type="submission" date="2022-04" db="EMBL/GenBank/DDBJ databases">
        <title>Streptomyces sp. nov. LCR6-01 isolated from Lichen of Dirinaria sp.</title>
        <authorList>
            <person name="Kanchanasin P."/>
            <person name="Tanasupawat S."/>
            <person name="Phongsopitanun W."/>
        </authorList>
    </citation>
    <scope>NUCLEOTIDE SEQUENCE [LARGE SCALE GENOMIC DNA]</scope>
    <source>
        <strain evidence="1 2">LCR6-01</strain>
    </source>
</reference>
<evidence type="ECO:0000313" key="1">
    <source>
        <dbReference type="EMBL" id="MCK8677840.1"/>
    </source>
</evidence>
<comment type="caution">
    <text evidence="1">The sequence shown here is derived from an EMBL/GenBank/DDBJ whole genome shotgun (WGS) entry which is preliminary data.</text>
</comment>